<evidence type="ECO:0000313" key="10">
    <source>
        <dbReference type="Proteomes" id="UP001385951"/>
    </source>
</evidence>
<evidence type="ECO:0000259" key="8">
    <source>
        <dbReference type="PROSITE" id="PS00624"/>
    </source>
</evidence>
<feature type="signal peptide" evidence="7">
    <location>
        <begin position="1"/>
        <end position="23"/>
    </location>
</feature>
<dbReference type="GO" id="GO:0050660">
    <property type="term" value="F:flavin adenine dinucleotide binding"/>
    <property type="evidence" value="ECO:0007669"/>
    <property type="project" value="InterPro"/>
</dbReference>
<protein>
    <recommendedName>
        <fullName evidence="8">Glucose-methanol-choline oxidoreductase N-terminal domain-containing protein</fullName>
    </recommendedName>
</protein>
<keyword evidence="3" id="KW-0285">Flavoprotein</keyword>
<evidence type="ECO:0000256" key="7">
    <source>
        <dbReference type="SAM" id="SignalP"/>
    </source>
</evidence>
<keyword evidence="7" id="KW-0732">Signal</keyword>
<reference evidence="9 10" key="1">
    <citation type="submission" date="2022-09" db="EMBL/GenBank/DDBJ databases">
        <authorList>
            <person name="Palmer J.M."/>
        </authorList>
    </citation>
    <scope>NUCLEOTIDE SEQUENCE [LARGE SCALE GENOMIC DNA]</scope>
    <source>
        <strain evidence="9 10">DSM 7382</strain>
    </source>
</reference>
<dbReference type="Proteomes" id="UP001385951">
    <property type="component" value="Unassembled WGS sequence"/>
</dbReference>
<comment type="caution">
    <text evidence="9">The sequence shown here is derived from an EMBL/GenBank/DDBJ whole genome shotgun (WGS) entry which is preliminary data.</text>
</comment>
<keyword evidence="10" id="KW-1185">Reference proteome</keyword>
<accession>A0AAW0GMI6</accession>
<name>A0AAW0GMI6_9APHY</name>
<evidence type="ECO:0000256" key="4">
    <source>
        <dbReference type="ARBA" id="ARBA00022827"/>
    </source>
</evidence>
<sequence>MKSSIKGSTWLYATVLSFPCTLAAVLSSPADLSTREYDFIVLGGGTGGSVVASRLSENANVTVLVVEDGGNNEGQLALEVPFMGVTLPGTAFDWNYTTTPQDGLNNRTFHYTRGHVLGGSSSINLLTWNRASDDLWNRWASLTEDDGWSWKQVEQYYLKTSQLVAPSDGRDTTGQVDPSVHGNGPVEVSVSGFLTDIDPIVEAASKELGGRFKFNVDYNSGDFVGTSYMQSSIGGGERSSAATAYLPTDVRGRTNLDILLNTRALRLVQTDNSTAGPVFKGVQIAQSADDTPITITAKNEIIVSGGAFGTPQLLLLSGIGPEDDLKELSITPLVNSPDVGNHLLDHTLLPNYFNVSINGTWDDVVRDSAVFNEKLQQWLDTRQGLFTDSPGNSLSYLRLPDNSSAFAGIPDPASGPLSPHTELIFVDGFAAFGPIAQPATGNFITVLSAVSSTTSTGSLKLASSNPFDIPLIDPRLLTTTFDIEAMVQAMKDTQEFFAADAWQTDVKPVPFGDLATATTDELLAEYARNNAFTESHPSGTARMSPDNASWGVVDSKLKVKGAQGIRVVDASVFPVIPECHIQAPIYIIAERASDLIKADYGL</sequence>
<evidence type="ECO:0000313" key="9">
    <source>
        <dbReference type="EMBL" id="KAK7691413.1"/>
    </source>
</evidence>
<evidence type="ECO:0000256" key="3">
    <source>
        <dbReference type="ARBA" id="ARBA00022630"/>
    </source>
</evidence>
<dbReference type="InterPro" id="IPR000172">
    <property type="entry name" value="GMC_OxRdtase_N"/>
</dbReference>
<evidence type="ECO:0000256" key="5">
    <source>
        <dbReference type="PIRSR" id="PIRSR000137-1"/>
    </source>
</evidence>
<dbReference type="PANTHER" id="PTHR11552">
    <property type="entry name" value="GLUCOSE-METHANOL-CHOLINE GMC OXIDOREDUCTASE"/>
    <property type="match status" value="1"/>
</dbReference>
<dbReference type="InterPro" id="IPR036188">
    <property type="entry name" value="FAD/NAD-bd_sf"/>
</dbReference>
<evidence type="ECO:0000256" key="2">
    <source>
        <dbReference type="ARBA" id="ARBA00010790"/>
    </source>
</evidence>
<dbReference type="Pfam" id="PF00732">
    <property type="entry name" value="GMC_oxred_N"/>
    <property type="match status" value="1"/>
</dbReference>
<dbReference type="AlphaFoldDB" id="A0AAW0GMI6"/>
<evidence type="ECO:0000256" key="6">
    <source>
        <dbReference type="PIRSR" id="PIRSR000137-2"/>
    </source>
</evidence>
<feature type="chain" id="PRO_5043653949" description="Glucose-methanol-choline oxidoreductase N-terminal domain-containing protein" evidence="7">
    <location>
        <begin position="24"/>
        <end position="602"/>
    </location>
</feature>
<keyword evidence="4 6" id="KW-0274">FAD</keyword>
<dbReference type="InterPro" id="IPR012132">
    <property type="entry name" value="GMC_OxRdtase"/>
</dbReference>
<gene>
    <name evidence="9" type="ORF">QCA50_004812</name>
</gene>
<organism evidence="9 10">
    <name type="scientific">Cerrena zonata</name>
    <dbReference type="NCBI Taxonomy" id="2478898"/>
    <lineage>
        <taxon>Eukaryota</taxon>
        <taxon>Fungi</taxon>
        <taxon>Dikarya</taxon>
        <taxon>Basidiomycota</taxon>
        <taxon>Agaricomycotina</taxon>
        <taxon>Agaricomycetes</taxon>
        <taxon>Polyporales</taxon>
        <taxon>Cerrenaceae</taxon>
        <taxon>Cerrena</taxon>
    </lineage>
</organism>
<feature type="active site" description="Proton acceptor" evidence="5">
    <location>
        <position position="580"/>
    </location>
</feature>
<dbReference type="Gene3D" id="3.50.50.60">
    <property type="entry name" value="FAD/NAD(P)-binding domain"/>
    <property type="match status" value="1"/>
</dbReference>
<proteinExistence type="inferred from homology"/>
<feature type="domain" description="Glucose-methanol-choline oxidoreductase N-terminal" evidence="8">
    <location>
        <begin position="306"/>
        <end position="320"/>
    </location>
</feature>
<dbReference type="Pfam" id="PF05199">
    <property type="entry name" value="GMC_oxred_C"/>
    <property type="match status" value="1"/>
</dbReference>
<dbReference type="PIRSF" id="PIRSF000137">
    <property type="entry name" value="Alcohol_oxidase"/>
    <property type="match status" value="1"/>
</dbReference>
<comment type="similarity">
    <text evidence="2">Belongs to the GMC oxidoreductase family.</text>
</comment>
<dbReference type="SUPFAM" id="SSF51905">
    <property type="entry name" value="FAD/NAD(P)-binding domain"/>
    <property type="match status" value="1"/>
</dbReference>
<dbReference type="SUPFAM" id="SSF54373">
    <property type="entry name" value="FAD-linked reductases, C-terminal domain"/>
    <property type="match status" value="1"/>
</dbReference>
<comment type="cofactor">
    <cofactor evidence="1 6">
        <name>FAD</name>
        <dbReference type="ChEBI" id="CHEBI:57692"/>
    </cofactor>
</comment>
<dbReference type="Gene3D" id="3.30.560.10">
    <property type="entry name" value="Glucose Oxidase, domain 3"/>
    <property type="match status" value="1"/>
</dbReference>
<feature type="binding site" evidence="6">
    <location>
        <position position="116"/>
    </location>
    <ligand>
        <name>FAD</name>
        <dbReference type="ChEBI" id="CHEBI:57692"/>
    </ligand>
</feature>
<dbReference type="PANTHER" id="PTHR11552:SF147">
    <property type="entry name" value="CHOLINE DEHYDROGENASE, MITOCHONDRIAL"/>
    <property type="match status" value="1"/>
</dbReference>
<dbReference type="InterPro" id="IPR007867">
    <property type="entry name" value="GMC_OxRtase_C"/>
</dbReference>
<dbReference type="PROSITE" id="PS00624">
    <property type="entry name" value="GMC_OXRED_2"/>
    <property type="match status" value="1"/>
</dbReference>
<dbReference type="EMBL" id="JASBNA010000005">
    <property type="protein sequence ID" value="KAK7691413.1"/>
    <property type="molecule type" value="Genomic_DNA"/>
</dbReference>
<dbReference type="GO" id="GO:0016614">
    <property type="term" value="F:oxidoreductase activity, acting on CH-OH group of donors"/>
    <property type="evidence" value="ECO:0007669"/>
    <property type="project" value="InterPro"/>
</dbReference>
<feature type="active site" description="Proton donor" evidence="5">
    <location>
        <position position="536"/>
    </location>
</feature>
<evidence type="ECO:0000256" key="1">
    <source>
        <dbReference type="ARBA" id="ARBA00001974"/>
    </source>
</evidence>